<feature type="compositionally biased region" description="Basic residues" evidence="1">
    <location>
        <begin position="103"/>
        <end position="112"/>
    </location>
</feature>
<evidence type="ECO:0000256" key="1">
    <source>
        <dbReference type="SAM" id="MobiDB-lite"/>
    </source>
</evidence>
<organism evidence="3 4">
    <name type="scientific">Podospora australis</name>
    <dbReference type="NCBI Taxonomy" id="1536484"/>
    <lineage>
        <taxon>Eukaryota</taxon>
        <taxon>Fungi</taxon>
        <taxon>Dikarya</taxon>
        <taxon>Ascomycota</taxon>
        <taxon>Pezizomycotina</taxon>
        <taxon>Sordariomycetes</taxon>
        <taxon>Sordariomycetidae</taxon>
        <taxon>Sordariales</taxon>
        <taxon>Podosporaceae</taxon>
        <taxon>Podospora</taxon>
    </lineage>
</organism>
<evidence type="ECO:0000256" key="2">
    <source>
        <dbReference type="SAM" id="SignalP"/>
    </source>
</evidence>
<dbReference type="AlphaFoldDB" id="A0AAN7AIZ6"/>
<evidence type="ECO:0000313" key="3">
    <source>
        <dbReference type="EMBL" id="KAK4190431.1"/>
    </source>
</evidence>
<name>A0AAN7AIZ6_9PEZI</name>
<feature type="compositionally biased region" description="Low complexity" evidence="1">
    <location>
        <begin position="131"/>
        <end position="151"/>
    </location>
</feature>
<sequence length="248" mass="25172">MISNKSLVGVASALALLVAPMVSANPEKGSIAARYGAPISSDTAAVYSTTDACIGATPSTVTVTVTVTVEESNDAMSATSTTSSSTTVTYTSTLTEYIQPTHSHSHSHSHSHPHGESSSLTVTAPGEDTTTDSYLTTATPPGGEEASSTTTYTTTLLTQETSTAYEYTTITPYGTAGTRTISAPYSSLNGTGFSYGQPSASAVYPTSSAYSASGNTNVPKTSTNANGGRGASIFYCVVMIVAAFCGGL</sequence>
<dbReference type="EMBL" id="MU864366">
    <property type="protein sequence ID" value="KAK4190431.1"/>
    <property type="molecule type" value="Genomic_DNA"/>
</dbReference>
<keyword evidence="2" id="KW-0732">Signal</keyword>
<keyword evidence="4" id="KW-1185">Reference proteome</keyword>
<feature type="region of interest" description="Disordered" evidence="1">
    <location>
        <begin position="100"/>
        <end position="151"/>
    </location>
</feature>
<feature type="non-terminal residue" evidence="3">
    <location>
        <position position="248"/>
    </location>
</feature>
<feature type="signal peptide" evidence="2">
    <location>
        <begin position="1"/>
        <end position="24"/>
    </location>
</feature>
<dbReference type="Proteomes" id="UP001302126">
    <property type="component" value="Unassembled WGS sequence"/>
</dbReference>
<accession>A0AAN7AIZ6</accession>
<evidence type="ECO:0000313" key="4">
    <source>
        <dbReference type="Proteomes" id="UP001302126"/>
    </source>
</evidence>
<feature type="chain" id="PRO_5042993633" evidence="2">
    <location>
        <begin position="25"/>
        <end position="248"/>
    </location>
</feature>
<protein>
    <submittedName>
        <fullName evidence="3">Uncharacterized protein</fullName>
    </submittedName>
</protein>
<reference evidence="3" key="1">
    <citation type="journal article" date="2023" name="Mol. Phylogenet. Evol.">
        <title>Genome-scale phylogeny and comparative genomics of the fungal order Sordariales.</title>
        <authorList>
            <person name="Hensen N."/>
            <person name="Bonometti L."/>
            <person name="Westerberg I."/>
            <person name="Brannstrom I.O."/>
            <person name="Guillou S."/>
            <person name="Cros-Aarteil S."/>
            <person name="Calhoun S."/>
            <person name="Haridas S."/>
            <person name="Kuo A."/>
            <person name="Mondo S."/>
            <person name="Pangilinan J."/>
            <person name="Riley R."/>
            <person name="LaButti K."/>
            <person name="Andreopoulos B."/>
            <person name="Lipzen A."/>
            <person name="Chen C."/>
            <person name="Yan M."/>
            <person name="Daum C."/>
            <person name="Ng V."/>
            <person name="Clum A."/>
            <person name="Steindorff A."/>
            <person name="Ohm R.A."/>
            <person name="Martin F."/>
            <person name="Silar P."/>
            <person name="Natvig D.O."/>
            <person name="Lalanne C."/>
            <person name="Gautier V."/>
            <person name="Ament-Velasquez S.L."/>
            <person name="Kruys A."/>
            <person name="Hutchinson M.I."/>
            <person name="Powell A.J."/>
            <person name="Barry K."/>
            <person name="Miller A.N."/>
            <person name="Grigoriev I.V."/>
            <person name="Debuchy R."/>
            <person name="Gladieux P."/>
            <person name="Hiltunen Thoren M."/>
            <person name="Johannesson H."/>
        </authorList>
    </citation>
    <scope>NUCLEOTIDE SEQUENCE</scope>
    <source>
        <strain evidence="3">PSN309</strain>
    </source>
</reference>
<gene>
    <name evidence="3" type="ORF">QBC35DRAFT_490333</name>
</gene>
<comment type="caution">
    <text evidence="3">The sequence shown here is derived from an EMBL/GenBank/DDBJ whole genome shotgun (WGS) entry which is preliminary data.</text>
</comment>
<proteinExistence type="predicted"/>
<reference evidence="3" key="2">
    <citation type="submission" date="2023-05" db="EMBL/GenBank/DDBJ databases">
        <authorList>
            <consortium name="Lawrence Berkeley National Laboratory"/>
            <person name="Steindorff A."/>
            <person name="Hensen N."/>
            <person name="Bonometti L."/>
            <person name="Westerberg I."/>
            <person name="Brannstrom I.O."/>
            <person name="Guillou S."/>
            <person name="Cros-Aarteil S."/>
            <person name="Calhoun S."/>
            <person name="Haridas S."/>
            <person name="Kuo A."/>
            <person name="Mondo S."/>
            <person name="Pangilinan J."/>
            <person name="Riley R."/>
            <person name="Labutti K."/>
            <person name="Andreopoulos B."/>
            <person name="Lipzen A."/>
            <person name="Chen C."/>
            <person name="Yanf M."/>
            <person name="Daum C."/>
            <person name="Ng V."/>
            <person name="Clum A."/>
            <person name="Ohm R."/>
            <person name="Martin F."/>
            <person name="Silar P."/>
            <person name="Natvig D."/>
            <person name="Lalanne C."/>
            <person name="Gautier V."/>
            <person name="Ament-Velasquez S.L."/>
            <person name="Kruys A."/>
            <person name="Hutchinson M.I."/>
            <person name="Powell A.J."/>
            <person name="Barry K."/>
            <person name="Miller A.N."/>
            <person name="Grigoriev I.V."/>
            <person name="Debuchy R."/>
            <person name="Gladieux P."/>
            <person name="Thoren M.H."/>
            <person name="Johannesson H."/>
        </authorList>
    </citation>
    <scope>NUCLEOTIDE SEQUENCE</scope>
    <source>
        <strain evidence="3">PSN309</strain>
    </source>
</reference>